<reference evidence="1 2" key="1">
    <citation type="submission" date="2019-02" db="EMBL/GenBank/DDBJ databases">
        <title>Deep-cultivation of Planctomycetes and their phenomic and genomic characterization uncovers novel biology.</title>
        <authorList>
            <person name="Wiegand S."/>
            <person name="Jogler M."/>
            <person name="Boedeker C."/>
            <person name="Pinto D."/>
            <person name="Vollmers J."/>
            <person name="Rivas-Marin E."/>
            <person name="Kohn T."/>
            <person name="Peeters S.H."/>
            <person name="Heuer A."/>
            <person name="Rast P."/>
            <person name="Oberbeckmann S."/>
            <person name="Bunk B."/>
            <person name="Jeske O."/>
            <person name="Meyerdierks A."/>
            <person name="Storesund J.E."/>
            <person name="Kallscheuer N."/>
            <person name="Luecker S."/>
            <person name="Lage O.M."/>
            <person name="Pohl T."/>
            <person name="Merkel B.J."/>
            <person name="Hornburger P."/>
            <person name="Mueller R.-W."/>
            <person name="Bruemmer F."/>
            <person name="Labrenz M."/>
            <person name="Spormann A.M."/>
            <person name="Op den Camp H."/>
            <person name="Overmann J."/>
            <person name="Amann R."/>
            <person name="Jetten M.S.M."/>
            <person name="Mascher T."/>
            <person name="Medema M.H."/>
            <person name="Devos D.P."/>
            <person name="Kaster A.-K."/>
            <person name="Ovreas L."/>
            <person name="Rohde M."/>
            <person name="Galperin M.Y."/>
            <person name="Jogler C."/>
        </authorList>
    </citation>
    <scope>NUCLEOTIDE SEQUENCE [LARGE SCALE GENOMIC DNA]</scope>
    <source>
        <strain evidence="1 2">Q31a</strain>
    </source>
</reference>
<organism evidence="1 2">
    <name type="scientific">Aureliella helgolandensis</name>
    <dbReference type="NCBI Taxonomy" id="2527968"/>
    <lineage>
        <taxon>Bacteria</taxon>
        <taxon>Pseudomonadati</taxon>
        <taxon>Planctomycetota</taxon>
        <taxon>Planctomycetia</taxon>
        <taxon>Pirellulales</taxon>
        <taxon>Pirellulaceae</taxon>
        <taxon>Aureliella</taxon>
    </lineage>
</organism>
<gene>
    <name evidence="1" type="ORF">Q31a_34690</name>
</gene>
<dbReference type="AlphaFoldDB" id="A0A518G979"/>
<accession>A0A518G979</accession>
<sequence length="79" mass="8965">MNFHVPLPSKPQHLQSLLREDVEALATLNLPAGKWRAEWLNTKTGEKTKHESFQHAGGGSQVKSPKFYNDIALRLTRQD</sequence>
<dbReference type="RefSeq" id="WP_145079841.1">
    <property type="nucleotide sequence ID" value="NZ_CP036298.1"/>
</dbReference>
<dbReference type="Proteomes" id="UP000318017">
    <property type="component" value="Chromosome"/>
</dbReference>
<proteinExistence type="predicted"/>
<evidence type="ECO:0000313" key="2">
    <source>
        <dbReference type="Proteomes" id="UP000318017"/>
    </source>
</evidence>
<name>A0A518G979_9BACT</name>
<dbReference type="EMBL" id="CP036298">
    <property type="protein sequence ID" value="QDV25146.1"/>
    <property type="molecule type" value="Genomic_DNA"/>
</dbReference>
<evidence type="ECO:0000313" key="1">
    <source>
        <dbReference type="EMBL" id="QDV25146.1"/>
    </source>
</evidence>
<dbReference type="KEGG" id="ahel:Q31a_34690"/>
<protein>
    <submittedName>
        <fullName evidence="1">Uncharacterized protein</fullName>
    </submittedName>
</protein>
<keyword evidence="2" id="KW-1185">Reference proteome</keyword>